<comment type="caution">
    <text evidence="1">The sequence shown here is derived from an EMBL/GenBank/DDBJ whole genome shotgun (WGS) entry which is preliminary data.</text>
</comment>
<sequence length="65" mass="7448">MHLFRFKHASGDAEIFLRFDSACITNSQTIGFNNKYWLESTVVEANKTSGSLLSPSVWYYQEACH</sequence>
<evidence type="ECO:0000313" key="1">
    <source>
        <dbReference type="EMBL" id="RNA20001.1"/>
    </source>
</evidence>
<dbReference type="AlphaFoldDB" id="A0A3M7R998"/>
<evidence type="ECO:0000313" key="2">
    <source>
        <dbReference type="Proteomes" id="UP000276133"/>
    </source>
</evidence>
<reference evidence="1 2" key="1">
    <citation type="journal article" date="2018" name="Sci. Rep.">
        <title>Genomic signatures of local adaptation to the degree of environmental predictability in rotifers.</title>
        <authorList>
            <person name="Franch-Gras L."/>
            <person name="Hahn C."/>
            <person name="Garcia-Roger E.M."/>
            <person name="Carmona M.J."/>
            <person name="Serra M."/>
            <person name="Gomez A."/>
        </authorList>
    </citation>
    <scope>NUCLEOTIDE SEQUENCE [LARGE SCALE GENOMIC DNA]</scope>
    <source>
        <strain evidence="1">HYR1</strain>
    </source>
</reference>
<protein>
    <submittedName>
        <fullName evidence="1">Uncharacterized protein</fullName>
    </submittedName>
</protein>
<accession>A0A3M7R998</accession>
<proteinExistence type="predicted"/>
<name>A0A3M7R998_BRAPC</name>
<dbReference type="Proteomes" id="UP000276133">
    <property type="component" value="Unassembled WGS sequence"/>
</dbReference>
<gene>
    <name evidence="1" type="ORF">BpHYR1_028109</name>
</gene>
<keyword evidence="2" id="KW-1185">Reference proteome</keyword>
<dbReference type="EMBL" id="REGN01003933">
    <property type="protein sequence ID" value="RNA20001.1"/>
    <property type="molecule type" value="Genomic_DNA"/>
</dbReference>
<organism evidence="1 2">
    <name type="scientific">Brachionus plicatilis</name>
    <name type="common">Marine rotifer</name>
    <name type="synonym">Brachionus muelleri</name>
    <dbReference type="NCBI Taxonomy" id="10195"/>
    <lineage>
        <taxon>Eukaryota</taxon>
        <taxon>Metazoa</taxon>
        <taxon>Spiralia</taxon>
        <taxon>Gnathifera</taxon>
        <taxon>Rotifera</taxon>
        <taxon>Eurotatoria</taxon>
        <taxon>Monogononta</taxon>
        <taxon>Pseudotrocha</taxon>
        <taxon>Ploima</taxon>
        <taxon>Brachionidae</taxon>
        <taxon>Brachionus</taxon>
    </lineage>
</organism>